<dbReference type="Proteomes" id="UP000054166">
    <property type="component" value="Unassembled WGS sequence"/>
</dbReference>
<evidence type="ECO:0000313" key="2">
    <source>
        <dbReference type="EMBL" id="KIM80319.1"/>
    </source>
</evidence>
<feature type="signal peptide" evidence="1">
    <location>
        <begin position="1"/>
        <end position="20"/>
    </location>
</feature>
<sequence>MKSFTTYTLLFAIVAASASAATLSTGESVDDNVITAVARSGKACAWFGTAPLCNGKCPAGFDKLTESKCGDGETCLTGIKSPKFIFSGSRCYVCTTKEYAYFEIPVARLSAWSQHRRRTKIREPVDIRASEPLDNGSIYDTEQLADLDSKNGLTTPYAPLYTSGLGLTSGDGVLHKSCEDTGIEDQPSICATDA</sequence>
<name>A0A0C3FK76_PILCF</name>
<reference evidence="3" key="2">
    <citation type="submission" date="2015-01" db="EMBL/GenBank/DDBJ databases">
        <title>Evolutionary Origins and Diversification of the Mycorrhizal Mutualists.</title>
        <authorList>
            <consortium name="DOE Joint Genome Institute"/>
            <consortium name="Mycorrhizal Genomics Consortium"/>
            <person name="Kohler A."/>
            <person name="Kuo A."/>
            <person name="Nagy L.G."/>
            <person name="Floudas D."/>
            <person name="Copeland A."/>
            <person name="Barry K.W."/>
            <person name="Cichocki N."/>
            <person name="Veneault-Fourrey C."/>
            <person name="LaButti K."/>
            <person name="Lindquist E.A."/>
            <person name="Lipzen A."/>
            <person name="Lundell T."/>
            <person name="Morin E."/>
            <person name="Murat C."/>
            <person name="Riley R."/>
            <person name="Ohm R."/>
            <person name="Sun H."/>
            <person name="Tunlid A."/>
            <person name="Henrissat B."/>
            <person name="Grigoriev I.V."/>
            <person name="Hibbett D.S."/>
            <person name="Martin F."/>
        </authorList>
    </citation>
    <scope>NUCLEOTIDE SEQUENCE [LARGE SCALE GENOMIC DNA]</scope>
    <source>
        <strain evidence="3">F 1598</strain>
    </source>
</reference>
<dbReference type="PANTHER" id="PTHR35180:SF7">
    <property type="entry name" value="SRCR DOMAIN-CONTAINING PROTEIN"/>
    <property type="match status" value="1"/>
</dbReference>
<gene>
    <name evidence="2" type="ORF">PILCRDRAFT_89625</name>
</gene>
<dbReference type="EMBL" id="KN833004">
    <property type="protein sequence ID" value="KIM80319.1"/>
    <property type="molecule type" value="Genomic_DNA"/>
</dbReference>
<feature type="chain" id="PRO_5002164469" evidence="1">
    <location>
        <begin position="21"/>
        <end position="194"/>
    </location>
</feature>
<dbReference type="OrthoDB" id="6332879at2759"/>
<organism evidence="2 3">
    <name type="scientific">Piloderma croceum (strain F 1598)</name>
    <dbReference type="NCBI Taxonomy" id="765440"/>
    <lineage>
        <taxon>Eukaryota</taxon>
        <taxon>Fungi</taxon>
        <taxon>Dikarya</taxon>
        <taxon>Basidiomycota</taxon>
        <taxon>Agaricomycotina</taxon>
        <taxon>Agaricomycetes</taxon>
        <taxon>Agaricomycetidae</taxon>
        <taxon>Atheliales</taxon>
        <taxon>Atheliaceae</taxon>
        <taxon>Piloderma</taxon>
    </lineage>
</organism>
<accession>A0A0C3FK76</accession>
<proteinExistence type="predicted"/>
<dbReference type="InParanoid" id="A0A0C3FK76"/>
<dbReference type="AlphaFoldDB" id="A0A0C3FK76"/>
<evidence type="ECO:0000313" key="3">
    <source>
        <dbReference type="Proteomes" id="UP000054166"/>
    </source>
</evidence>
<dbReference type="PANTHER" id="PTHR35180">
    <property type="entry name" value="PROTEIN CBG06219"/>
    <property type="match status" value="1"/>
</dbReference>
<keyword evidence="3" id="KW-1185">Reference proteome</keyword>
<reference evidence="2 3" key="1">
    <citation type="submission" date="2014-04" db="EMBL/GenBank/DDBJ databases">
        <authorList>
            <consortium name="DOE Joint Genome Institute"/>
            <person name="Kuo A."/>
            <person name="Tarkka M."/>
            <person name="Buscot F."/>
            <person name="Kohler A."/>
            <person name="Nagy L.G."/>
            <person name="Floudas D."/>
            <person name="Copeland A."/>
            <person name="Barry K.W."/>
            <person name="Cichocki N."/>
            <person name="Veneault-Fourrey C."/>
            <person name="LaButti K."/>
            <person name="Lindquist E.A."/>
            <person name="Lipzen A."/>
            <person name="Lundell T."/>
            <person name="Morin E."/>
            <person name="Murat C."/>
            <person name="Sun H."/>
            <person name="Tunlid A."/>
            <person name="Henrissat B."/>
            <person name="Grigoriev I.V."/>
            <person name="Hibbett D.S."/>
            <person name="Martin F."/>
            <person name="Nordberg H.P."/>
            <person name="Cantor M.N."/>
            <person name="Hua S.X."/>
        </authorList>
    </citation>
    <scope>NUCLEOTIDE SEQUENCE [LARGE SCALE GENOMIC DNA]</scope>
    <source>
        <strain evidence="2 3">F 1598</strain>
    </source>
</reference>
<evidence type="ECO:0000256" key="1">
    <source>
        <dbReference type="SAM" id="SignalP"/>
    </source>
</evidence>
<dbReference type="HOGENOM" id="CLU_1402925_0_0_1"/>
<protein>
    <submittedName>
        <fullName evidence="2">Uncharacterized protein</fullName>
    </submittedName>
</protein>
<keyword evidence="1" id="KW-0732">Signal</keyword>